<evidence type="ECO:0000313" key="6">
    <source>
        <dbReference type="EMBL" id="NME70362.1"/>
    </source>
</evidence>
<gene>
    <name evidence="6" type="ORF">HHU12_20465</name>
</gene>
<dbReference type="Pfam" id="PF00884">
    <property type="entry name" value="Sulfatase"/>
    <property type="match status" value="1"/>
</dbReference>
<dbReference type="InterPro" id="IPR024607">
    <property type="entry name" value="Sulfatase_CS"/>
</dbReference>
<evidence type="ECO:0000256" key="2">
    <source>
        <dbReference type="ARBA" id="ARBA00022723"/>
    </source>
</evidence>
<evidence type="ECO:0000256" key="3">
    <source>
        <dbReference type="ARBA" id="ARBA00022801"/>
    </source>
</evidence>
<dbReference type="AlphaFoldDB" id="A0A7X9XB49"/>
<keyword evidence="7" id="KW-1185">Reference proteome</keyword>
<dbReference type="RefSeq" id="WP_169658603.1">
    <property type="nucleotide sequence ID" value="NZ_JABANE010000062.1"/>
</dbReference>
<dbReference type="Gene3D" id="3.30.1120.10">
    <property type="match status" value="1"/>
</dbReference>
<keyword evidence="6" id="KW-0808">Transferase</keyword>
<sequence>MKNTRLLSTIVLLLWSGYLWAQTPNFIVIIADDLGYSDVGYHGLRTDIPTPNIDALANKGVQFSEGYVTAPVCAPSRAGLLTGVYQQRFGFKDNPGPFRPSPEIVPGISHDYPTIAQELKKVGYNTAAIGKWHLGGQEDNSFIPTGKGFDYYYGFLGGASSYYFEDHATQFFLENDQPIQTPNRYLTSLFGDKAVEYILQQDKAKPFFMYWAPNAVHSPLQAPEGVLEKFKHIKDPKRQKLVAMQFVMDQNIGRIVDALETKGLMDNTMIVFISDNGGKPHENASYNLPLNGAKGSLFDGGIRVPYFMYYPKMIKEGEKYDEMVSSLDIMPTFLSLANTKPTQKLSGVNLLPYISNEITKQPHDKLYWKNANKWGVRDQDWKLFYDQDSDKVRLFHLAEDAYEKEDVYDQYPEQVERLTKAYQEWDYQNSSFSWGWNPSAVGKYKTENQFTFEELISEKLASEEFADVMVVENPAKTGINTSNKVLHLKVDQHHEKYFLRARHSPMMKRGNKVAHIKVKSKQNFRLNLTMIDDKKGNVSAYAHKEYNGNDEWQDLVFDFTDWKGMKSKGIELSFEGLENNEDIYLDDIWWNVQKKEIKNNETVRVENIQAYKSIFQKDKQVLVWKPIPNVNAYTIYHNEEVIGTADQHFHLLPVDYQLKDIKVKASKIN</sequence>
<keyword evidence="2" id="KW-0479">Metal-binding</keyword>
<feature type="domain" description="Sulfatase N-terminal" evidence="5">
    <location>
        <begin position="24"/>
        <end position="338"/>
    </location>
</feature>
<dbReference type="Proteomes" id="UP000576082">
    <property type="component" value="Unassembled WGS sequence"/>
</dbReference>
<accession>A0A7X9XB49</accession>
<dbReference type="Gene3D" id="3.40.720.10">
    <property type="entry name" value="Alkaline Phosphatase, subunit A"/>
    <property type="match status" value="1"/>
</dbReference>
<dbReference type="SUPFAM" id="SSF53649">
    <property type="entry name" value="Alkaline phosphatase-like"/>
    <property type="match status" value="1"/>
</dbReference>
<evidence type="ECO:0000313" key="7">
    <source>
        <dbReference type="Proteomes" id="UP000576082"/>
    </source>
</evidence>
<reference evidence="6 7" key="1">
    <citation type="submission" date="2020-04" db="EMBL/GenBank/DDBJ databases">
        <title>Flammeovirga sp. SR4, a novel species isolated from seawater.</title>
        <authorList>
            <person name="Wang X."/>
        </authorList>
    </citation>
    <scope>NUCLEOTIDE SEQUENCE [LARGE SCALE GENOMIC DNA]</scope>
    <source>
        <strain evidence="6 7">ATCC 23126</strain>
    </source>
</reference>
<organism evidence="6 7">
    <name type="scientific">Flammeovirga aprica JL-4</name>
    <dbReference type="NCBI Taxonomy" id="694437"/>
    <lineage>
        <taxon>Bacteria</taxon>
        <taxon>Pseudomonadati</taxon>
        <taxon>Bacteroidota</taxon>
        <taxon>Cytophagia</taxon>
        <taxon>Cytophagales</taxon>
        <taxon>Flammeovirgaceae</taxon>
        <taxon>Flammeovirga</taxon>
    </lineage>
</organism>
<keyword evidence="4" id="KW-0106">Calcium</keyword>
<dbReference type="GO" id="GO:0016740">
    <property type="term" value="F:transferase activity"/>
    <property type="evidence" value="ECO:0007669"/>
    <property type="project" value="UniProtKB-KW"/>
</dbReference>
<comment type="caution">
    <text evidence="6">The sequence shown here is derived from an EMBL/GenBank/DDBJ whole genome shotgun (WGS) entry which is preliminary data.</text>
</comment>
<evidence type="ECO:0000259" key="5">
    <source>
        <dbReference type="Pfam" id="PF00884"/>
    </source>
</evidence>
<dbReference type="EMBL" id="JABANE010000062">
    <property type="protein sequence ID" value="NME70362.1"/>
    <property type="molecule type" value="Genomic_DNA"/>
</dbReference>
<dbReference type="PANTHER" id="PTHR42693:SF53">
    <property type="entry name" value="ENDO-4-O-SULFATASE"/>
    <property type="match status" value="1"/>
</dbReference>
<dbReference type="InterPro" id="IPR050738">
    <property type="entry name" value="Sulfatase"/>
</dbReference>
<name>A0A7X9XB49_9BACT</name>
<protein>
    <submittedName>
        <fullName evidence="6">Sulfatase-like hydrolase/transferase</fullName>
    </submittedName>
</protein>
<dbReference type="PROSITE" id="PS00149">
    <property type="entry name" value="SULFATASE_2"/>
    <property type="match status" value="1"/>
</dbReference>
<evidence type="ECO:0000256" key="1">
    <source>
        <dbReference type="ARBA" id="ARBA00008779"/>
    </source>
</evidence>
<dbReference type="GO" id="GO:0004065">
    <property type="term" value="F:arylsulfatase activity"/>
    <property type="evidence" value="ECO:0007669"/>
    <property type="project" value="TreeGrafter"/>
</dbReference>
<dbReference type="PANTHER" id="PTHR42693">
    <property type="entry name" value="ARYLSULFATASE FAMILY MEMBER"/>
    <property type="match status" value="1"/>
</dbReference>
<keyword evidence="3 6" id="KW-0378">Hydrolase</keyword>
<dbReference type="PROSITE" id="PS00523">
    <property type="entry name" value="SULFATASE_1"/>
    <property type="match status" value="1"/>
</dbReference>
<evidence type="ECO:0000256" key="4">
    <source>
        <dbReference type="ARBA" id="ARBA00022837"/>
    </source>
</evidence>
<dbReference type="GO" id="GO:0046872">
    <property type="term" value="F:metal ion binding"/>
    <property type="evidence" value="ECO:0007669"/>
    <property type="project" value="UniProtKB-KW"/>
</dbReference>
<dbReference type="InterPro" id="IPR017850">
    <property type="entry name" value="Alkaline_phosphatase_core_sf"/>
</dbReference>
<proteinExistence type="inferred from homology"/>
<comment type="similarity">
    <text evidence="1">Belongs to the sulfatase family.</text>
</comment>
<dbReference type="InterPro" id="IPR000917">
    <property type="entry name" value="Sulfatase_N"/>
</dbReference>